<dbReference type="SUPFAM" id="SSF46894">
    <property type="entry name" value="C-terminal effector domain of the bipartite response regulators"/>
    <property type="match status" value="1"/>
</dbReference>
<dbReference type="InterPro" id="IPR001867">
    <property type="entry name" value="OmpR/PhoB-type_DNA-bd"/>
</dbReference>
<sequence>MKLLLVEDDLDLGNGVRLALQDQRFDVTWVRRIAEARPLLDQGACDLLVLDLGLPDGDGLSLLARVRRERKDLPILILTARDGLDDRLRGLDGGADDYVVKPFALAELLSRIRALRRRSLGTEEQVFDVRGLVLNERSRRVSVFGREIDLSPSEFALLAALIRRPDQVFSRHMLEEEVLPGSGRYASNSLEVHISSLRRQIGEGYVRTVRGVGYVLDRQPYEGRRR</sequence>
<evidence type="ECO:0000313" key="9">
    <source>
        <dbReference type="Proteomes" id="UP000000784"/>
    </source>
</evidence>
<dbReference type="InterPro" id="IPR011006">
    <property type="entry name" value="CheY-like_superfamily"/>
</dbReference>
<dbReference type="Gene3D" id="6.10.250.690">
    <property type="match status" value="1"/>
</dbReference>
<dbReference type="Gene3D" id="3.40.50.2300">
    <property type="match status" value="1"/>
</dbReference>
<dbReference type="HOGENOM" id="CLU_000445_30_1_4"/>
<feature type="modified residue" description="4-aspartylphosphate" evidence="4">
    <location>
        <position position="51"/>
    </location>
</feature>
<dbReference type="CDD" id="cd00383">
    <property type="entry name" value="trans_reg_C"/>
    <property type="match status" value="1"/>
</dbReference>
<feature type="DNA-binding region" description="OmpR/PhoB-type" evidence="5">
    <location>
        <begin position="124"/>
        <end position="218"/>
    </location>
</feature>
<keyword evidence="4" id="KW-0597">Phosphoprotein</keyword>
<dbReference type="InterPro" id="IPR036388">
    <property type="entry name" value="WH-like_DNA-bd_sf"/>
</dbReference>
<dbReference type="eggNOG" id="COG0745">
    <property type="taxonomic scope" value="Bacteria"/>
</dbReference>
<dbReference type="GO" id="GO:0000156">
    <property type="term" value="F:phosphorelay response regulator activity"/>
    <property type="evidence" value="ECO:0007669"/>
    <property type="project" value="TreeGrafter"/>
</dbReference>
<evidence type="ECO:0000256" key="3">
    <source>
        <dbReference type="ARBA" id="ARBA00023163"/>
    </source>
</evidence>
<dbReference type="PROSITE" id="PS50110">
    <property type="entry name" value="RESPONSE_REGULATORY"/>
    <property type="match status" value="1"/>
</dbReference>
<organism evidence="8 9">
    <name type="scientific">Delftia acidovorans (strain DSM 14801 / SPH-1)</name>
    <dbReference type="NCBI Taxonomy" id="398578"/>
    <lineage>
        <taxon>Bacteria</taxon>
        <taxon>Pseudomonadati</taxon>
        <taxon>Pseudomonadota</taxon>
        <taxon>Betaproteobacteria</taxon>
        <taxon>Burkholderiales</taxon>
        <taxon>Comamonadaceae</taxon>
        <taxon>Delftia</taxon>
    </lineage>
</organism>
<keyword evidence="2 5" id="KW-0238">DNA-binding</keyword>
<dbReference type="Gene3D" id="1.10.10.10">
    <property type="entry name" value="Winged helix-like DNA-binding domain superfamily/Winged helix DNA-binding domain"/>
    <property type="match status" value="1"/>
</dbReference>
<feature type="domain" description="OmpR/PhoB-type" evidence="7">
    <location>
        <begin position="124"/>
        <end position="218"/>
    </location>
</feature>
<dbReference type="AlphaFoldDB" id="A9BVB6"/>
<feature type="domain" description="Response regulatory" evidence="6">
    <location>
        <begin position="2"/>
        <end position="116"/>
    </location>
</feature>
<proteinExistence type="predicted"/>
<reference evidence="9" key="2">
    <citation type="submission" date="2007-11" db="EMBL/GenBank/DDBJ databases">
        <title>Complete sequence of Delftia acidovorans DSM 14801 / SPH-1.</title>
        <authorList>
            <person name="Copeland A."/>
            <person name="Lucas S."/>
            <person name="Lapidus A."/>
            <person name="Barry K."/>
            <person name="Glavina del Rio T."/>
            <person name="Dalin E."/>
            <person name="Tice H."/>
            <person name="Pitluck S."/>
            <person name="Lowry S."/>
            <person name="Clum A."/>
            <person name="Schmutz J."/>
            <person name="Larimer F."/>
            <person name="Land M."/>
            <person name="Hauser L."/>
            <person name="Kyrpides N."/>
            <person name="Kim E."/>
            <person name="Schleheck D."/>
            <person name="Richardson P."/>
        </authorList>
    </citation>
    <scope>NUCLEOTIDE SEQUENCE [LARGE SCALE GENOMIC DNA]</scope>
    <source>
        <strain evidence="9">DSM 14801 / SPH-1</strain>
    </source>
</reference>
<dbReference type="PROSITE" id="PS51755">
    <property type="entry name" value="OMPR_PHOB"/>
    <property type="match status" value="1"/>
</dbReference>
<dbReference type="Pfam" id="PF00486">
    <property type="entry name" value="Trans_reg_C"/>
    <property type="match status" value="1"/>
</dbReference>
<dbReference type="SMART" id="SM00862">
    <property type="entry name" value="Trans_reg_C"/>
    <property type="match status" value="1"/>
</dbReference>
<dbReference type="EMBL" id="CP000884">
    <property type="protein sequence ID" value="ABX34780.1"/>
    <property type="molecule type" value="Genomic_DNA"/>
</dbReference>
<dbReference type="SMART" id="SM00448">
    <property type="entry name" value="REC"/>
    <property type="match status" value="1"/>
</dbReference>
<dbReference type="RefSeq" id="WP_012204063.1">
    <property type="nucleotide sequence ID" value="NC_010002.1"/>
</dbReference>
<dbReference type="InterPro" id="IPR016032">
    <property type="entry name" value="Sig_transdc_resp-reg_C-effctor"/>
</dbReference>
<evidence type="ECO:0000256" key="1">
    <source>
        <dbReference type="ARBA" id="ARBA00023015"/>
    </source>
</evidence>
<accession>A9BVB6</accession>
<keyword evidence="9" id="KW-1185">Reference proteome</keyword>
<evidence type="ECO:0000259" key="7">
    <source>
        <dbReference type="PROSITE" id="PS51755"/>
    </source>
</evidence>
<dbReference type="GO" id="GO:0005829">
    <property type="term" value="C:cytosol"/>
    <property type="evidence" value="ECO:0007669"/>
    <property type="project" value="TreeGrafter"/>
</dbReference>
<dbReference type="InterPro" id="IPR001789">
    <property type="entry name" value="Sig_transdc_resp-reg_receiver"/>
</dbReference>
<dbReference type="GO" id="GO:0032993">
    <property type="term" value="C:protein-DNA complex"/>
    <property type="evidence" value="ECO:0007669"/>
    <property type="project" value="TreeGrafter"/>
</dbReference>
<evidence type="ECO:0000256" key="5">
    <source>
        <dbReference type="PROSITE-ProRule" id="PRU01091"/>
    </source>
</evidence>
<keyword evidence="1" id="KW-0805">Transcription regulation</keyword>
<dbReference type="GeneID" id="24115824"/>
<dbReference type="KEGG" id="dac:Daci_2140"/>
<protein>
    <submittedName>
        <fullName evidence="8">Two component transcriptional regulator, winged helix family</fullName>
    </submittedName>
</protein>
<dbReference type="GO" id="GO:0006355">
    <property type="term" value="P:regulation of DNA-templated transcription"/>
    <property type="evidence" value="ECO:0007669"/>
    <property type="project" value="InterPro"/>
</dbReference>
<reference evidence="8 9" key="1">
    <citation type="journal article" date="2004" name="Appl. Environ. Microbiol.">
        <title>Mineralization of individual congeners of linear alkylbenzenesulfonate by defined pairs of heterotrophic bacteria.</title>
        <authorList>
            <person name="Schleheck D."/>
            <person name="Knepper T.P."/>
            <person name="Fischer K."/>
            <person name="Cook A.M."/>
        </authorList>
    </citation>
    <scope>NUCLEOTIDE SEQUENCE [LARGE SCALE GENOMIC DNA]</scope>
    <source>
        <strain evidence="9">DSM 14801 / SPH-1</strain>
    </source>
</reference>
<name>A9BVB6_DELAS</name>
<dbReference type="PANTHER" id="PTHR48111:SF67">
    <property type="entry name" value="TRANSCRIPTIONAL REGULATORY PROTEIN TCTD"/>
    <property type="match status" value="1"/>
</dbReference>
<dbReference type="Pfam" id="PF00072">
    <property type="entry name" value="Response_reg"/>
    <property type="match status" value="1"/>
</dbReference>
<dbReference type="Proteomes" id="UP000000784">
    <property type="component" value="Chromosome"/>
</dbReference>
<evidence type="ECO:0000256" key="4">
    <source>
        <dbReference type="PROSITE-ProRule" id="PRU00169"/>
    </source>
</evidence>
<keyword evidence="3" id="KW-0804">Transcription</keyword>
<dbReference type="SUPFAM" id="SSF52172">
    <property type="entry name" value="CheY-like"/>
    <property type="match status" value="1"/>
</dbReference>
<evidence type="ECO:0000313" key="8">
    <source>
        <dbReference type="EMBL" id="ABX34780.1"/>
    </source>
</evidence>
<gene>
    <name evidence="8" type="ordered locus">Daci_2140</name>
</gene>
<dbReference type="InterPro" id="IPR039420">
    <property type="entry name" value="WalR-like"/>
</dbReference>
<dbReference type="PANTHER" id="PTHR48111">
    <property type="entry name" value="REGULATOR OF RPOS"/>
    <property type="match status" value="1"/>
</dbReference>
<dbReference type="GO" id="GO:0000976">
    <property type="term" value="F:transcription cis-regulatory region binding"/>
    <property type="evidence" value="ECO:0007669"/>
    <property type="project" value="TreeGrafter"/>
</dbReference>
<evidence type="ECO:0000259" key="6">
    <source>
        <dbReference type="PROSITE" id="PS50110"/>
    </source>
</evidence>
<evidence type="ECO:0000256" key="2">
    <source>
        <dbReference type="ARBA" id="ARBA00023125"/>
    </source>
</evidence>
<dbReference type="STRING" id="398578.Daci_2140"/>